<dbReference type="Gene3D" id="2.40.128.510">
    <property type="entry name" value="Protein of unknown function DUF4738"/>
    <property type="match status" value="1"/>
</dbReference>
<sequence length="263" mass="30261">MKQKLFVCILTLLVLLTACHNRGADYQQQHEDKQAKEMLQGLWTNGENSDPAMLVKGDSIFYPDSASMPVRFWIYQDTIYLQGQNIHAYKIEKQAAHLLKFANQNGDEVKLIKSNDKALYSAFNYHVYAMNTFLEQSQDTVIRTDLGYFQSKVHVQTSSDKVVKSTYNDNGVEVDNIYLDNVASLRLYNHGTPVFAHDFRKQEFQSLIPKSFLSRSILRKMYFTHADAKALYYYVIIGIPDAATTYVIELRVTPDGRMSKKLK</sequence>
<dbReference type="Pfam" id="PF15889">
    <property type="entry name" value="DUF4738"/>
    <property type="match status" value="1"/>
</dbReference>
<protein>
    <recommendedName>
        <fullName evidence="4">Lipoprotein</fullName>
    </recommendedName>
</protein>
<keyword evidence="1" id="KW-0732">Signal</keyword>
<gene>
    <name evidence="2" type="ORF">HMPREF0661_07360</name>
</gene>
<evidence type="ECO:0000313" key="2">
    <source>
        <dbReference type="EMBL" id="KGF47333.1"/>
    </source>
</evidence>
<comment type="caution">
    <text evidence="2">The sequence shown here is derived from an EMBL/GenBank/DDBJ whole genome shotgun (WGS) entry which is preliminary data.</text>
</comment>
<evidence type="ECO:0000256" key="1">
    <source>
        <dbReference type="SAM" id="SignalP"/>
    </source>
</evidence>
<organism evidence="2 3">
    <name type="scientific">Prevotella melaninogenica DNF00666</name>
    <dbReference type="NCBI Taxonomy" id="1401073"/>
    <lineage>
        <taxon>Bacteria</taxon>
        <taxon>Pseudomonadati</taxon>
        <taxon>Bacteroidota</taxon>
        <taxon>Bacteroidia</taxon>
        <taxon>Bacteroidales</taxon>
        <taxon>Prevotellaceae</taxon>
        <taxon>Prevotella</taxon>
    </lineage>
</organism>
<dbReference type="InterPro" id="IPR031762">
    <property type="entry name" value="DUF4738"/>
</dbReference>
<proteinExistence type="predicted"/>
<dbReference type="RefSeq" id="WP_036865149.1">
    <property type="nucleotide sequence ID" value="NZ_JRNS01000377.1"/>
</dbReference>
<evidence type="ECO:0000313" key="3">
    <source>
        <dbReference type="Proteomes" id="UP000029578"/>
    </source>
</evidence>
<feature type="signal peptide" evidence="1">
    <location>
        <begin position="1"/>
        <end position="23"/>
    </location>
</feature>
<feature type="chain" id="PRO_5001923825" description="Lipoprotein" evidence="1">
    <location>
        <begin position="24"/>
        <end position="263"/>
    </location>
</feature>
<evidence type="ECO:0008006" key="4">
    <source>
        <dbReference type="Google" id="ProtNLM"/>
    </source>
</evidence>
<dbReference type="EMBL" id="JRNS01000377">
    <property type="protein sequence ID" value="KGF47333.1"/>
    <property type="molecule type" value="Genomic_DNA"/>
</dbReference>
<accession>A0A096AJT6</accession>
<name>A0A096AJT6_9BACT</name>
<reference evidence="2 3" key="1">
    <citation type="submission" date="2014-07" db="EMBL/GenBank/DDBJ databases">
        <authorList>
            <person name="McCorrison J."/>
            <person name="Sanka R."/>
            <person name="Torralba M."/>
            <person name="Gillis M."/>
            <person name="Haft D.H."/>
            <person name="Methe B."/>
            <person name="Sutton G."/>
            <person name="Nelson K.E."/>
        </authorList>
    </citation>
    <scope>NUCLEOTIDE SEQUENCE [LARGE SCALE GENOMIC DNA]</scope>
    <source>
        <strain evidence="2 3">DNF00666</strain>
    </source>
</reference>
<dbReference type="Proteomes" id="UP000029578">
    <property type="component" value="Unassembled WGS sequence"/>
</dbReference>
<dbReference type="PROSITE" id="PS51257">
    <property type="entry name" value="PROKAR_LIPOPROTEIN"/>
    <property type="match status" value="1"/>
</dbReference>
<dbReference type="AlphaFoldDB" id="A0A096AJT6"/>